<protein>
    <recommendedName>
        <fullName evidence="5">Large ribosomal subunit protein bL25</fullName>
    </recommendedName>
    <alternativeName>
        <fullName evidence="5">General stress protein CTC</fullName>
    </alternativeName>
</protein>
<dbReference type="Gene3D" id="2.40.240.10">
    <property type="entry name" value="Ribosomal Protein L25, Chain P"/>
    <property type="match status" value="1"/>
</dbReference>
<dbReference type="PANTHER" id="PTHR33284:SF1">
    <property type="entry name" value="RIBOSOMAL PROTEIN L25_GLN-TRNA SYNTHETASE, ANTI-CODON-BINDING DOMAIN-CONTAINING PROTEIN"/>
    <property type="match status" value="1"/>
</dbReference>
<dbReference type="InterPro" id="IPR037121">
    <property type="entry name" value="Ribosomal_bL25_C"/>
</dbReference>
<accession>B5TB45</accession>
<evidence type="ECO:0000256" key="3">
    <source>
        <dbReference type="ARBA" id="ARBA00022980"/>
    </source>
</evidence>
<organism evidence="9">
    <name type="scientific">Aquifex aeolicus</name>
    <dbReference type="NCBI Taxonomy" id="63363"/>
    <lineage>
        <taxon>Bacteria</taxon>
        <taxon>Pseudomonadati</taxon>
        <taxon>Aquificota</taxon>
        <taxon>Aquificia</taxon>
        <taxon>Aquificales</taxon>
        <taxon>Aquificaceae</taxon>
        <taxon>Aquifex</taxon>
    </lineage>
</organism>
<keyword evidence="3 5" id="KW-0689">Ribosomal protein</keyword>
<feature type="region of interest" description="Disordered" evidence="6">
    <location>
        <begin position="181"/>
        <end position="202"/>
    </location>
</feature>
<dbReference type="Pfam" id="PF01386">
    <property type="entry name" value="Ribosomal_L25p"/>
    <property type="match status" value="1"/>
</dbReference>
<dbReference type="GO" id="GO:0008097">
    <property type="term" value="F:5S rRNA binding"/>
    <property type="evidence" value="ECO:0007669"/>
    <property type="project" value="InterPro"/>
</dbReference>
<keyword evidence="2 5" id="KW-0694">RNA-binding</keyword>
<evidence type="ECO:0000259" key="8">
    <source>
        <dbReference type="Pfam" id="PF14693"/>
    </source>
</evidence>
<comment type="similarity">
    <text evidence="5">Belongs to the bacterial ribosomal protein bL25 family. CTC subfamily.</text>
</comment>
<evidence type="ECO:0000256" key="6">
    <source>
        <dbReference type="SAM" id="MobiDB-lite"/>
    </source>
</evidence>
<gene>
    <name evidence="5" type="primary">rplY</name>
    <name evidence="5" type="synonym">ctc</name>
</gene>
<comment type="function">
    <text evidence="5">This is one of the proteins that binds to the 5S RNA in the ribosome where it forms part of the central protuberance.</text>
</comment>
<dbReference type="Pfam" id="PF14693">
    <property type="entry name" value="Ribosomal_TL5_C"/>
    <property type="match status" value="1"/>
</dbReference>
<dbReference type="GO" id="GO:0022625">
    <property type="term" value="C:cytosolic large ribosomal subunit"/>
    <property type="evidence" value="ECO:0007669"/>
    <property type="project" value="TreeGrafter"/>
</dbReference>
<feature type="domain" description="Large ribosomal subunit protein bL25 L25" evidence="7">
    <location>
        <begin position="10"/>
        <end position="90"/>
    </location>
</feature>
<dbReference type="EMBL" id="EU851040">
    <property type="protein sequence ID" value="ACH72973.1"/>
    <property type="molecule type" value="Genomic_DNA"/>
</dbReference>
<evidence type="ECO:0000256" key="2">
    <source>
        <dbReference type="ARBA" id="ARBA00022884"/>
    </source>
</evidence>
<dbReference type="InterPro" id="IPR020930">
    <property type="entry name" value="Ribosomal_uL5_bac-type"/>
</dbReference>
<dbReference type="InterPro" id="IPR029751">
    <property type="entry name" value="Ribosomal_L25_dom"/>
</dbReference>
<dbReference type="CDD" id="cd00495">
    <property type="entry name" value="Ribosomal_L25_TL5_CTC"/>
    <property type="match status" value="1"/>
</dbReference>
<dbReference type="InterPro" id="IPR020057">
    <property type="entry name" value="Ribosomal_bL25_b-dom"/>
</dbReference>
<dbReference type="PANTHER" id="PTHR33284">
    <property type="entry name" value="RIBOSOMAL PROTEIN L25/GLN-TRNA SYNTHETASE, ANTI-CODON-BINDING DOMAIN-CONTAINING PROTEIN"/>
    <property type="match status" value="1"/>
</dbReference>
<dbReference type="GO" id="GO:0003735">
    <property type="term" value="F:structural constituent of ribosome"/>
    <property type="evidence" value="ECO:0007669"/>
    <property type="project" value="InterPro"/>
</dbReference>
<dbReference type="HAMAP" id="MF_01334">
    <property type="entry name" value="Ribosomal_bL25_CTC"/>
    <property type="match status" value="1"/>
</dbReference>
<name>B5TB45_AQUAO</name>
<dbReference type="InterPro" id="IPR020056">
    <property type="entry name" value="Rbsml_bL25/Gln-tRNA_synth_N"/>
</dbReference>
<evidence type="ECO:0000256" key="1">
    <source>
        <dbReference type="ARBA" id="ARBA00022730"/>
    </source>
</evidence>
<feature type="domain" description="Large ribosomal subunit protein bL25 beta" evidence="8">
    <location>
        <begin position="98"/>
        <end position="180"/>
    </location>
</feature>
<evidence type="ECO:0000256" key="5">
    <source>
        <dbReference type="HAMAP-Rule" id="MF_01334"/>
    </source>
</evidence>
<dbReference type="GO" id="GO:0006412">
    <property type="term" value="P:translation"/>
    <property type="evidence" value="ECO:0007669"/>
    <property type="project" value="UniProtKB-UniRule"/>
</dbReference>
<sequence>MRRVKVKLLPRKPGRKSDLKRKRREGWLPVEIYGKGVENKHAWINVKDFASLPHGEAFLIEAELDGETRVCLLKDIQFGWLGNNPIHIDLYDLSNVEEIEVEVPIEFVGTPAGVEAGGTFEPVMHTLTIKAPPAKIPEKIVVDVSGLGLGEALHVRDITPPEGCMILDNPEETVAVVYEPEEEVIGEEETGAEETGETEATS</sequence>
<comment type="subunit">
    <text evidence="5">Part of the 50S ribosomal subunit; part of the 5S rRNA/L5/L18/L25 subcomplex. Contacts the 5S rRNA. Binds to the 5S rRNA independently of L5 and L18.</text>
</comment>
<keyword evidence="1 5" id="KW-0699">rRNA-binding</keyword>
<dbReference type="NCBIfam" id="NF004140">
    <property type="entry name" value="PRK05618.4-3"/>
    <property type="match status" value="1"/>
</dbReference>
<dbReference type="Gene3D" id="2.170.120.20">
    <property type="entry name" value="Ribosomal protein L25, beta domain"/>
    <property type="match status" value="1"/>
</dbReference>
<dbReference type="SUPFAM" id="SSF50715">
    <property type="entry name" value="Ribosomal protein L25-like"/>
    <property type="match status" value="1"/>
</dbReference>
<keyword evidence="4 5" id="KW-0687">Ribonucleoprotein</keyword>
<dbReference type="NCBIfam" id="TIGR00731">
    <property type="entry name" value="bL25_bact_ctc"/>
    <property type="match status" value="1"/>
</dbReference>
<evidence type="ECO:0000259" key="7">
    <source>
        <dbReference type="Pfam" id="PF01386"/>
    </source>
</evidence>
<dbReference type="AlphaFoldDB" id="B5TB45"/>
<evidence type="ECO:0000313" key="9">
    <source>
        <dbReference type="EMBL" id="ACH72973.1"/>
    </source>
</evidence>
<dbReference type="InterPro" id="IPR011035">
    <property type="entry name" value="Ribosomal_bL25/Gln-tRNA_synth"/>
</dbReference>
<evidence type="ECO:0000256" key="4">
    <source>
        <dbReference type="ARBA" id="ARBA00023274"/>
    </source>
</evidence>
<dbReference type="InterPro" id="IPR001021">
    <property type="entry name" value="Ribosomal_bL25_long"/>
</dbReference>
<reference evidence="9" key="1">
    <citation type="journal article" date="2009" name="Biochimie">
        <title>Protein CTC from Aquifex aeolicus possesses a full-sized 5S rRNA-binding domain.</title>
        <authorList>
            <person name="Korobeinikova A.V."/>
            <person name="Shestakov S.A."/>
            <person name="Korepanov A.P."/>
            <person name="Garber M.B."/>
            <person name="Gongadze G.M."/>
        </authorList>
    </citation>
    <scope>NUCLEOTIDE SEQUENCE</scope>
    <source>
        <strain evidence="9">VF5</strain>
    </source>
</reference>
<proteinExistence type="inferred from homology"/>